<evidence type="ECO:0000256" key="4">
    <source>
        <dbReference type="ARBA" id="ARBA00013346"/>
    </source>
</evidence>
<comment type="subcellular location">
    <subcellularLocation>
        <location evidence="1">Cytoplasm</location>
    </subcellularLocation>
</comment>
<dbReference type="EC" id="2.1.1.77" evidence="3"/>
<gene>
    <name evidence="12" type="ORF">SOO65_15135</name>
</gene>
<evidence type="ECO:0000256" key="8">
    <source>
        <dbReference type="ARBA" id="ARBA00022691"/>
    </source>
</evidence>
<evidence type="ECO:0000256" key="2">
    <source>
        <dbReference type="ARBA" id="ARBA00005369"/>
    </source>
</evidence>
<dbReference type="GO" id="GO:0004719">
    <property type="term" value="F:protein-L-isoaspartate (D-aspartate) O-methyltransferase activity"/>
    <property type="evidence" value="ECO:0007669"/>
    <property type="project" value="UniProtKB-EC"/>
</dbReference>
<proteinExistence type="inferred from homology"/>
<keyword evidence="7" id="KW-0808">Transferase</keyword>
<dbReference type="PANTHER" id="PTHR11579">
    <property type="entry name" value="PROTEIN-L-ISOASPARTATE O-METHYLTRANSFERASE"/>
    <property type="match status" value="1"/>
</dbReference>
<dbReference type="RefSeq" id="WP_321391958.1">
    <property type="nucleotide sequence ID" value="NZ_CP139487.1"/>
</dbReference>
<evidence type="ECO:0000256" key="6">
    <source>
        <dbReference type="ARBA" id="ARBA00022603"/>
    </source>
</evidence>
<protein>
    <recommendedName>
        <fullName evidence="4">Protein-L-isoaspartate O-methyltransferase</fullName>
        <ecNumber evidence="3">2.1.1.77</ecNumber>
    </recommendedName>
    <alternativeName>
        <fullName evidence="11">L-isoaspartyl protein carboxyl methyltransferase</fullName>
    </alternativeName>
    <alternativeName>
        <fullName evidence="9">Protein L-isoaspartyl methyltransferase</fullName>
    </alternativeName>
    <alternativeName>
        <fullName evidence="10">Protein-beta-aspartate methyltransferase</fullName>
    </alternativeName>
</protein>
<dbReference type="KEGG" id="psti:SOO65_15135"/>
<evidence type="ECO:0000256" key="1">
    <source>
        <dbReference type="ARBA" id="ARBA00004496"/>
    </source>
</evidence>
<comment type="similarity">
    <text evidence="2">Belongs to the methyltransferase superfamily. L-isoaspartyl/D-aspartyl protein methyltransferase family.</text>
</comment>
<keyword evidence="5" id="KW-0963">Cytoplasm</keyword>
<keyword evidence="6" id="KW-0489">Methyltransferase</keyword>
<dbReference type="Pfam" id="PF01135">
    <property type="entry name" value="PCMT"/>
    <property type="match status" value="1"/>
</dbReference>
<dbReference type="EMBL" id="CP139487">
    <property type="protein sequence ID" value="WPU64029.1"/>
    <property type="molecule type" value="Genomic_DNA"/>
</dbReference>
<dbReference type="SUPFAM" id="SSF53335">
    <property type="entry name" value="S-adenosyl-L-methionine-dependent methyltransferases"/>
    <property type="match status" value="1"/>
</dbReference>
<sequence length="260" mass="29591">MNYEPYLEKLLNYSVSRYHLSPEIAEAYRKSPRHLFIQENYSMEEMYADYPLGIYQDERFISTISQPSFVLLMLDMLDLHPGQKVIELGAGSGWNAALMSHLVGPSGKVISLEIIPDLARATQKNIQKMNLPNLEILLADGAEGYAPEAPYDRGIFTAGASDLPRAFHEQIKVGGKLLFVLKGFRYSDQLLLLEKKADHFESLDTLACSFVPLKGEHETYPEPEFDQIIESRNKILIYPNRPDLPASDRKVVREDSVFFF</sequence>
<keyword evidence="8" id="KW-0949">S-adenosyl-L-methionine</keyword>
<dbReference type="GO" id="GO:0005737">
    <property type="term" value="C:cytoplasm"/>
    <property type="evidence" value="ECO:0007669"/>
    <property type="project" value="UniProtKB-SubCell"/>
</dbReference>
<dbReference type="Proteomes" id="UP001324634">
    <property type="component" value="Chromosome"/>
</dbReference>
<dbReference type="PANTHER" id="PTHR11579:SF0">
    <property type="entry name" value="PROTEIN-L-ISOASPARTATE(D-ASPARTATE) O-METHYLTRANSFERASE"/>
    <property type="match status" value="1"/>
</dbReference>
<dbReference type="Gene3D" id="3.40.50.150">
    <property type="entry name" value="Vaccinia Virus protein VP39"/>
    <property type="match status" value="1"/>
</dbReference>
<dbReference type="GO" id="GO:0032259">
    <property type="term" value="P:methylation"/>
    <property type="evidence" value="ECO:0007669"/>
    <property type="project" value="UniProtKB-KW"/>
</dbReference>
<accession>A0AAX4HM66</accession>
<dbReference type="InterPro" id="IPR000682">
    <property type="entry name" value="PCMT"/>
</dbReference>
<evidence type="ECO:0000256" key="11">
    <source>
        <dbReference type="ARBA" id="ARBA00031350"/>
    </source>
</evidence>
<evidence type="ECO:0000313" key="13">
    <source>
        <dbReference type="Proteomes" id="UP001324634"/>
    </source>
</evidence>
<organism evidence="12 13">
    <name type="scientific">Peredibacter starrii</name>
    <dbReference type="NCBI Taxonomy" id="28202"/>
    <lineage>
        <taxon>Bacteria</taxon>
        <taxon>Pseudomonadati</taxon>
        <taxon>Bdellovibrionota</taxon>
        <taxon>Bacteriovoracia</taxon>
        <taxon>Bacteriovoracales</taxon>
        <taxon>Bacteriovoracaceae</taxon>
        <taxon>Peredibacter</taxon>
    </lineage>
</organism>
<evidence type="ECO:0000256" key="7">
    <source>
        <dbReference type="ARBA" id="ARBA00022679"/>
    </source>
</evidence>
<evidence type="ECO:0000256" key="10">
    <source>
        <dbReference type="ARBA" id="ARBA00031323"/>
    </source>
</evidence>
<evidence type="ECO:0000256" key="3">
    <source>
        <dbReference type="ARBA" id="ARBA00011890"/>
    </source>
</evidence>
<evidence type="ECO:0000256" key="9">
    <source>
        <dbReference type="ARBA" id="ARBA00030757"/>
    </source>
</evidence>
<evidence type="ECO:0000313" key="12">
    <source>
        <dbReference type="EMBL" id="WPU64029.1"/>
    </source>
</evidence>
<dbReference type="InterPro" id="IPR029063">
    <property type="entry name" value="SAM-dependent_MTases_sf"/>
</dbReference>
<keyword evidence="13" id="KW-1185">Reference proteome</keyword>
<name>A0AAX4HM66_9BACT</name>
<dbReference type="CDD" id="cd02440">
    <property type="entry name" value="AdoMet_MTases"/>
    <property type="match status" value="1"/>
</dbReference>
<dbReference type="AlphaFoldDB" id="A0AAX4HM66"/>
<reference evidence="12 13" key="1">
    <citation type="submission" date="2023-11" db="EMBL/GenBank/DDBJ databases">
        <title>Peredibacter starrii A3.12.</title>
        <authorList>
            <person name="Mitchell R.J."/>
        </authorList>
    </citation>
    <scope>NUCLEOTIDE SEQUENCE [LARGE SCALE GENOMIC DNA]</scope>
    <source>
        <strain evidence="12 13">A3.12</strain>
    </source>
</reference>
<evidence type="ECO:0000256" key="5">
    <source>
        <dbReference type="ARBA" id="ARBA00022490"/>
    </source>
</evidence>